<protein>
    <submittedName>
        <fullName evidence="2">PAS domain-containing protein</fullName>
    </submittedName>
</protein>
<name>A0A544VTR8_9MYCO</name>
<feature type="domain" description="PAS" evidence="1">
    <location>
        <begin position="11"/>
        <end position="47"/>
    </location>
</feature>
<sequence length="120" mass="13196">MDTLRRLPALRVLGQLPVPVVAVTEEGTVLYANDAMAEMLGLARDRLESMNFRDVFETPLGSASAVVDLQRHANTLVELSHADGSVVRAVMSRSALQRADDDIALVTFHDLTEQLWSRGH</sequence>
<dbReference type="InterPro" id="IPR035965">
    <property type="entry name" value="PAS-like_dom_sf"/>
</dbReference>
<dbReference type="GO" id="GO:0006355">
    <property type="term" value="P:regulation of DNA-templated transcription"/>
    <property type="evidence" value="ECO:0007669"/>
    <property type="project" value="InterPro"/>
</dbReference>
<dbReference type="Proteomes" id="UP000315759">
    <property type="component" value="Unassembled WGS sequence"/>
</dbReference>
<accession>A0A544VTR8</accession>
<reference evidence="2 3" key="1">
    <citation type="submission" date="2018-10" db="EMBL/GenBank/DDBJ databases">
        <title>Draft genome of Mycobacterium hodleri strain B.</title>
        <authorList>
            <person name="Amande T.J."/>
            <person name="Mcgenity T.J."/>
        </authorList>
    </citation>
    <scope>NUCLEOTIDE SEQUENCE [LARGE SCALE GENOMIC DNA]</scope>
    <source>
        <strain evidence="2 3">B</strain>
    </source>
</reference>
<gene>
    <name evidence="2" type="ORF">D8S82_27535</name>
</gene>
<dbReference type="NCBIfam" id="TIGR00229">
    <property type="entry name" value="sensory_box"/>
    <property type="match status" value="1"/>
</dbReference>
<comment type="caution">
    <text evidence="2">The sequence shown here is derived from an EMBL/GenBank/DDBJ whole genome shotgun (WGS) entry which is preliminary data.</text>
</comment>
<evidence type="ECO:0000313" key="3">
    <source>
        <dbReference type="Proteomes" id="UP000315759"/>
    </source>
</evidence>
<dbReference type="SUPFAM" id="SSF55785">
    <property type="entry name" value="PYP-like sensor domain (PAS domain)"/>
    <property type="match status" value="1"/>
</dbReference>
<dbReference type="CDD" id="cd00130">
    <property type="entry name" value="PAS"/>
    <property type="match status" value="1"/>
</dbReference>
<dbReference type="Pfam" id="PF00989">
    <property type="entry name" value="PAS"/>
    <property type="match status" value="1"/>
</dbReference>
<dbReference type="InterPro" id="IPR013767">
    <property type="entry name" value="PAS_fold"/>
</dbReference>
<dbReference type="EMBL" id="VIFX01000046">
    <property type="protein sequence ID" value="TQR83380.1"/>
    <property type="molecule type" value="Genomic_DNA"/>
</dbReference>
<organism evidence="2 3">
    <name type="scientific">Mycolicibacterium hodleri</name>
    <dbReference type="NCBI Taxonomy" id="49897"/>
    <lineage>
        <taxon>Bacteria</taxon>
        <taxon>Bacillati</taxon>
        <taxon>Actinomycetota</taxon>
        <taxon>Actinomycetes</taxon>
        <taxon>Mycobacteriales</taxon>
        <taxon>Mycobacteriaceae</taxon>
        <taxon>Mycolicibacterium</taxon>
    </lineage>
</organism>
<evidence type="ECO:0000259" key="1">
    <source>
        <dbReference type="PROSITE" id="PS50112"/>
    </source>
</evidence>
<keyword evidence="3" id="KW-1185">Reference proteome</keyword>
<dbReference type="AlphaFoldDB" id="A0A544VTR8"/>
<dbReference type="Gene3D" id="3.30.450.20">
    <property type="entry name" value="PAS domain"/>
    <property type="match status" value="1"/>
</dbReference>
<evidence type="ECO:0000313" key="2">
    <source>
        <dbReference type="EMBL" id="TQR83380.1"/>
    </source>
</evidence>
<dbReference type="InterPro" id="IPR000014">
    <property type="entry name" value="PAS"/>
</dbReference>
<dbReference type="PROSITE" id="PS50112">
    <property type="entry name" value="PAS"/>
    <property type="match status" value="1"/>
</dbReference>
<proteinExistence type="predicted"/>
<dbReference type="SMART" id="SM00091">
    <property type="entry name" value="PAS"/>
    <property type="match status" value="1"/>
</dbReference>